<dbReference type="AlphaFoldDB" id="A0A0F3ISG6"/>
<comment type="subunit">
    <text evidence="3 13">Monomer.</text>
</comment>
<dbReference type="Pfam" id="PF09190">
    <property type="entry name" value="DALR_2"/>
    <property type="match status" value="1"/>
</dbReference>
<dbReference type="CDD" id="cd00672">
    <property type="entry name" value="CysRS_core"/>
    <property type="match status" value="1"/>
</dbReference>
<dbReference type="HAMAP" id="MF_00041">
    <property type="entry name" value="Cys_tRNA_synth"/>
    <property type="match status" value="1"/>
</dbReference>
<evidence type="ECO:0000256" key="2">
    <source>
        <dbReference type="ARBA" id="ARBA00005594"/>
    </source>
</evidence>
<keyword evidence="6 13" id="KW-0479">Metal-binding</keyword>
<dbReference type="Gene3D" id="3.40.50.620">
    <property type="entry name" value="HUPs"/>
    <property type="match status" value="1"/>
</dbReference>
<dbReference type="InterPro" id="IPR032678">
    <property type="entry name" value="tRNA-synt_1_cat_dom"/>
</dbReference>
<evidence type="ECO:0000313" key="15">
    <source>
        <dbReference type="EMBL" id="KJV09641.1"/>
    </source>
</evidence>
<feature type="binding site" evidence="13">
    <location>
        <position position="29"/>
    </location>
    <ligand>
        <name>Zn(2+)</name>
        <dbReference type="ChEBI" id="CHEBI:29105"/>
    </ligand>
</feature>
<feature type="binding site" evidence="13">
    <location>
        <position position="238"/>
    </location>
    <ligand>
        <name>Zn(2+)</name>
        <dbReference type="ChEBI" id="CHEBI:29105"/>
    </ligand>
</feature>
<comment type="similarity">
    <text evidence="2 13">Belongs to the class-I aminoacyl-tRNA synthetase family.</text>
</comment>
<feature type="binding site" evidence="13">
    <location>
        <position position="234"/>
    </location>
    <ligand>
        <name>Zn(2+)</name>
        <dbReference type="ChEBI" id="CHEBI:29105"/>
    </ligand>
</feature>
<dbReference type="GO" id="GO:0004817">
    <property type="term" value="F:cysteine-tRNA ligase activity"/>
    <property type="evidence" value="ECO:0007669"/>
    <property type="project" value="UniProtKB-UniRule"/>
</dbReference>
<dbReference type="Pfam" id="PF01406">
    <property type="entry name" value="tRNA-synt_1e"/>
    <property type="match status" value="1"/>
</dbReference>
<dbReference type="FunFam" id="3.40.50.620:FF:000068">
    <property type="entry name" value="Cysteine--tRNA ligase"/>
    <property type="match status" value="1"/>
</dbReference>
<dbReference type="GO" id="GO:0005524">
    <property type="term" value="F:ATP binding"/>
    <property type="evidence" value="ECO:0007669"/>
    <property type="project" value="UniProtKB-UniRule"/>
</dbReference>
<evidence type="ECO:0000259" key="14">
    <source>
        <dbReference type="SMART" id="SM00840"/>
    </source>
</evidence>
<gene>
    <name evidence="13" type="primary">cysS</name>
    <name evidence="15" type="ORF">VZ95_10195</name>
</gene>
<dbReference type="OrthoDB" id="9815130at2"/>
<accession>A0A0F3ISG6</accession>
<keyword evidence="8 13" id="KW-0862">Zinc</keyword>
<keyword evidence="11 13" id="KW-0030">Aminoacyl-tRNA synthetase</keyword>
<dbReference type="InterPro" id="IPR015273">
    <property type="entry name" value="Cys-tRNA-synt_Ia_DALR"/>
</dbReference>
<dbReference type="PRINTS" id="PR00983">
    <property type="entry name" value="TRNASYNTHCYS"/>
</dbReference>
<evidence type="ECO:0000256" key="11">
    <source>
        <dbReference type="ARBA" id="ARBA00023146"/>
    </source>
</evidence>
<evidence type="ECO:0000256" key="10">
    <source>
        <dbReference type="ARBA" id="ARBA00022917"/>
    </source>
</evidence>
<dbReference type="NCBIfam" id="TIGR00435">
    <property type="entry name" value="cysS"/>
    <property type="match status" value="1"/>
</dbReference>
<evidence type="ECO:0000256" key="8">
    <source>
        <dbReference type="ARBA" id="ARBA00022833"/>
    </source>
</evidence>
<dbReference type="InterPro" id="IPR056411">
    <property type="entry name" value="CysS_C"/>
</dbReference>
<evidence type="ECO:0000256" key="12">
    <source>
        <dbReference type="ARBA" id="ARBA00047398"/>
    </source>
</evidence>
<evidence type="ECO:0000256" key="3">
    <source>
        <dbReference type="ARBA" id="ARBA00011245"/>
    </source>
</evidence>
<comment type="caution">
    <text evidence="15">The sequence shown here is derived from an EMBL/GenBank/DDBJ whole genome shotgun (WGS) entry which is preliminary data.</text>
</comment>
<dbReference type="GO" id="GO:0005829">
    <property type="term" value="C:cytosol"/>
    <property type="evidence" value="ECO:0007669"/>
    <property type="project" value="TreeGrafter"/>
</dbReference>
<feature type="short sequence motif" description="'KMSKS' region" evidence="13">
    <location>
        <begin position="267"/>
        <end position="271"/>
    </location>
</feature>
<keyword evidence="4 13" id="KW-0963">Cytoplasm</keyword>
<sequence>MDLLLHNSLTRHKEVFTPADPARVTLYVCGPTVYDRAHLGNARAAVVFDTLYRVLQEKYPEVVYARNITDVDDKINHAAAERGVAIGVITAETERYYLEDMDALGVLHPVIQPRVTDHIPQIIALVEKLIAAGHAYEAEGHVLFDVPSMPDYGRLSGHSRDELIAGARVDVAPYKRDPADFVLWKPSTPDLPGWDSPWGRGRPGWHIECSAMIEAHLGETIDIHGGGADLIFPHHENEIAQSTCAHHGAPLARYWLHNGMLRVEGEKMSKSLGNFFTVRDLLDRAPGEAIRLLLLSSHYRQPLDWTEKGLQEAVGALDRFYLALRRVADIMVDPQQPEGVLTALSDDLNTPLALSTLHALVTDLNKSENFNEMVWLKSEILGAGQLLGLLQHDPEEWLQRGGSADLTAETIEAMLADRIAARKAKDFAAADRIRDELIAAGIILEDGIDGTSWRRKS</sequence>
<name>A0A0F3ISG6_9PROT</name>
<dbReference type="SUPFAM" id="SSF47323">
    <property type="entry name" value="Anticodon-binding domain of a subclass of class I aminoacyl-tRNA synthetases"/>
    <property type="match status" value="1"/>
</dbReference>
<dbReference type="EC" id="6.1.1.16" evidence="13"/>
<dbReference type="GO" id="GO:0006423">
    <property type="term" value="P:cysteinyl-tRNA aminoacylation"/>
    <property type="evidence" value="ECO:0007669"/>
    <property type="project" value="UniProtKB-UniRule"/>
</dbReference>
<dbReference type="InterPro" id="IPR009080">
    <property type="entry name" value="tRNAsynth_Ia_anticodon-bd"/>
</dbReference>
<evidence type="ECO:0000256" key="1">
    <source>
        <dbReference type="ARBA" id="ARBA00004496"/>
    </source>
</evidence>
<dbReference type="SMART" id="SM00840">
    <property type="entry name" value="DALR_2"/>
    <property type="match status" value="1"/>
</dbReference>
<dbReference type="Gene3D" id="1.20.120.1910">
    <property type="entry name" value="Cysteine-tRNA ligase, C-terminal anti-codon recognition domain"/>
    <property type="match status" value="1"/>
</dbReference>
<evidence type="ECO:0000256" key="5">
    <source>
        <dbReference type="ARBA" id="ARBA00022598"/>
    </source>
</evidence>
<keyword evidence="10 13" id="KW-0648">Protein biosynthesis</keyword>
<dbReference type="PATRIC" id="fig|552518.3.peg.1451"/>
<feature type="binding site" evidence="13">
    <location>
        <position position="209"/>
    </location>
    <ligand>
        <name>Zn(2+)</name>
        <dbReference type="ChEBI" id="CHEBI:29105"/>
    </ligand>
</feature>
<evidence type="ECO:0000256" key="4">
    <source>
        <dbReference type="ARBA" id="ARBA00022490"/>
    </source>
</evidence>
<dbReference type="GO" id="GO:0008270">
    <property type="term" value="F:zinc ion binding"/>
    <property type="evidence" value="ECO:0007669"/>
    <property type="project" value="UniProtKB-UniRule"/>
</dbReference>
<feature type="short sequence motif" description="'HIGH' region" evidence="13">
    <location>
        <begin position="31"/>
        <end position="41"/>
    </location>
</feature>
<protein>
    <recommendedName>
        <fullName evidence="13">Cysteine--tRNA ligase</fullName>
        <ecNumber evidence="13">6.1.1.16</ecNumber>
    </recommendedName>
    <alternativeName>
        <fullName evidence="13">Cysteinyl-tRNA synthetase</fullName>
        <shortName evidence="13">CysRS</shortName>
    </alternativeName>
</protein>
<comment type="catalytic activity">
    <reaction evidence="12 13">
        <text>tRNA(Cys) + L-cysteine + ATP = L-cysteinyl-tRNA(Cys) + AMP + diphosphate</text>
        <dbReference type="Rhea" id="RHEA:17773"/>
        <dbReference type="Rhea" id="RHEA-COMP:9661"/>
        <dbReference type="Rhea" id="RHEA-COMP:9679"/>
        <dbReference type="ChEBI" id="CHEBI:30616"/>
        <dbReference type="ChEBI" id="CHEBI:33019"/>
        <dbReference type="ChEBI" id="CHEBI:35235"/>
        <dbReference type="ChEBI" id="CHEBI:78442"/>
        <dbReference type="ChEBI" id="CHEBI:78517"/>
        <dbReference type="ChEBI" id="CHEBI:456215"/>
        <dbReference type="EC" id="6.1.1.16"/>
    </reaction>
</comment>
<dbReference type="RefSeq" id="WP_045775748.1">
    <property type="nucleotide sequence ID" value="NZ_LAJY01000243.1"/>
</dbReference>
<keyword evidence="7 13" id="KW-0547">Nucleotide-binding</keyword>
<evidence type="ECO:0000256" key="7">
    <source>
        <dbReference type="ARBA" id="ARBA00022741"/>
    </source>
</evidence>
<dbReference type="InterPro" id="IPR014729">
    <property type="entry name" value="Rossmann-like_a/b/a_fold"/>
</dbReference>
<evidence type="ECO:0000256" key="13">
    <source>
        <dbReference type="HAMAP-Rule" id="MF_00041"/>
    </source>
</evidence>
<proteinExistence type="inferred from homology"/>
<dbReference type="Proteomes" id="UP000033774">
    <property type="component" value="Unassembled WGS sequence"/>
</dbReference>
<evidence type="ECO:0000256" key="6">
    <source>
        <dbReference type="ARBA" id="ARBA00022723"/>
    </source>
</evidence>
<keyword evidence="16" id="KW-1185">Reference proteome</keyword>
<dbReference type="InterPro" id="IPR024909">
    <property type="entry name" value="Cys-tRNA/MSH_ligase"/>
</dbReference>
<evidence type="ECO:0000313" key="16">
    <source>
        <dbReference type="Proteomes" id="UP000033774"/>
    </source>
</evidence>
<keyword evidence="9 13" id="KW-0067">ATP-binding</keyword>
<organism evidence="15 16">
    <name type="scientific">Elstera litoralis</name>
    <dbReference type="NCBI Taxonomy" id="552518"/>
    <lineage>
        <taxon>Bacteria</taxon>
        <taxon>Pseudomonadati</taxon>
        <taxon>Pseudomonadota</taxon>
        <taxon>Alphaproteobacteria</taxon>
        <taxon>Rhodospirillales</taxon>
        <taxon>Rhodospirillaceae</taxon>
        <taxon>Elstera</taxon>
    </lineage>
</organism>
<dbReference type="Pfam" id="PF23493">
    <property type="entry name" value="CysS_C"/>
    <property type="match status" value="1"/>
</dbReference>
<reference evidence="15 16" key="1">
    <citation type="submission" date="2015-03" db="EMBL/GenBank/DDBJ databases">
        <title>Draft genome sequence of Elstera litoralis.</title>
        <authorList>
            <person name="Rahalkar M.C."/>
            <person name="Dhakephalkar P.K."/>
            <person name="Pore S.D."/>
            <person name="Arora P."/>
            <person name="Kapse N.G."/>
            <person name="Pandit P.S."/>
        </authorList>
    </citation>
    <scope>NUCLEOTIDE SEQUENCE [LARGE SCALE GENOMIC DNA]</scope>
    <source>
        <strain evidence="15 16">Dia-1</strain>
    </source>
</reference>
<dbReference type="PANTHER" id="PTHR10890:SF3">
    <property type="entry name" value="CYSTEINE--TRNA LIGASE, CYTOPLASMIC"/>
    <property type="match status" value="1"/>
</dbReference>
<feature type="binding site" evidence="13">
    <location>
        <position position="270"/>
    </location>
    <ligand>
        <name>ATP</name>
        <dbReference type="ChEBI" id="CHEBI:30616"/>
    </ligand>
</feature>
<keyword evidence="5 13" id="KW-0436">Ligase</keyword>
<evidence type="ECO:0000256" key="9">
    <source>
        <dbReference type="ARBA" id="ARBA00022840"/>
    </source>
</evidence>
<comment type="subcellular location">
    <subcellularLocation>
        <location evidence="1 13">Cytoplasm</location>
    </subcellularLocation>
</comment>
<dbReference type="SUPFAM" id="SSF52374">
    <property type="entry name" value="Nucleotidylyl transferase"/>
    <property type="match status" value="1"/>
</dbReference>
<dbReference type="InterPro" id="IPR015803">
    <property type="entry name" value="Cys-tRNA-ligase"/>
</dbReference>
<comment type="cofactor">
    <cofactor evidence="13">
        <name>Zn(2+)</name>
        <dbReference type="ChEBI" id="CHEBI:29105"/>
    </cofactor>
    <text evidence="13">Binds 1 zinc ion per subunit.</text>
</comment>
<dbReference type="EMBL" id="LAJY01000243">
    <property type="protein sequence ID" value="KJV09641.1"/>
    <property type="molecule type" value="Genomic_DNA"/>
</dbReference>
<feature type="domain" description="Cysteinyl-tRNA synthetase class Ia DALR" evidence="14">
    <location>
        <begin position="339"/>
        <end position="398"/>
    </location>
</feature>
<dbReference type="PANTHER" id="PTHR10890">
    <property type="entry name" value="CYSTEINYL-TRNA SYNTHETASE"/>
    <property type="match status" value="1"/>
</dbReference>